<proteinExistence type="predicted"/>
<accession>A0ACB9YRT6</accession>
<name>A0ACB9YRT6_9PEZI</name>
<evidence type="ECO:0000313" key="2">
    <source>
        <dbReference type="Proteomes" id="UP001497700"/>
    </source>
</evidence>
<sequence>MPSHFAISKLLRQPGLHFVGRQFCDKANSTAASRNTTRRIYAVLCDGNPKQDDHSLLRESIKLAVTQLFLLCLQREQIFRSGLLDPDTVLQTVIDEWKPHSKLEPSDVCLILGSYVEARDNYHKLKNAFEGSELANRVDEFTDIWPAIVAAIEANQSQAWPPADFTPEEQRMFTDFELVYNIQGVDNAHPWSISPPEQGAEPLKIQEYLSLLALSNFPTTHPFALYPRPIGYKDYKDKHHARNDELGTIGGFVDYAHTMLTRHGRNMAIAFAMSPKRLRPKAFVVQKLGDDYEMGLRFISFDPRENECDRLMLLITQKLREVFGYAIKEAWWGGWSVYEVHDFKDTTEWVCSWIEHIVHDDIWVPSYLYMDISDSFITLTDLPLRPLVKDS</sequence>
<dbReference type="EMBL" id="MU393534">
    <property type="protein sequence ID" value="KAI4862073.1"/>
    <property type="molecule type" value="Genomic_DNA"/>
</dbReference>
<protein>
    <submittedName>
        <fullName evidence="1">Uncharacterized protein</fullName>
    </submittedName>
</protein>
<dbReference type="Proteomes" id="UP001497700">
    <property type="component" value="Unassembled WGS sequence"/>
</dbReference>
<organism evidence="1 2">
    <name type="scientific">Hypoxylon rubiginosum</name>
    <dbReference type="NCBI Taxonomy" id="110542"/>
    <lineage>
        <taxon>Eukaryota</taxon>
        <taxon>Fungi</taxon>
        <taxon>Dikarya</taxon>
        <taxon>Ascomycota</taxon>
        <taxon>Pezizomycotina</taxon>
        <taxon>Sordariomycetes</taxon>
        <taxon>Xylariomycetidae</taxon>
        <taxon>Xylariales</taxon>
        <taxon>Hypoxylaceae</taxon>
        <taxon>Hypoxylon</taxon>
    </lineage>
</organism>
<evidence type="ECO:0000313" key="1">
    <source>
        <dbReference type="EMBL" id="KAI4862073.1"/>
    </source>
</evidence>
<gene>
    <name evidence="1" type="ORF">F4820DRAFT_464046</name>
</gene>
<reference evidence="1 2" key="1">
    <citation type="journal article" date="2022" name="New Phytol.">
        <title>Ecological generalism drives hyperdiversity of secondary metabolite gene clusters in xylarialean endophytes.</title>
        <authorList>
            <person name="Franco M.E.E."/>
            <person name="Wisecaver J.H."/>
            <person name="Arnold A.E."/>
            <person name="Ju Y.M."/>
            <person name="Slot J.C."/>
            <person name="Ahrendt S."/>
            <person name="Moore L.P."/>
            <person name="Eastman K.E."/>
            <person name="Scott K."/>
            <person name="Konkel Z."/>
            <person name="Mondo S.J."/>
            <person name="Kuo A."/>
            <person name="Hayes R.D."/>
            <person name="Haridas S."/>
            <person name="Andreopoulos B."/>
            <person name="Riley R."/>
            <person name="LaButti K."/>
            <person name="Pangilinan J."/>
            <person name="Lipzen A."/>
            <person name="Amirebrahimi M."/>
            <person name="Yan J."/>
            <person name="Adam C."/>
            <person name="Keymanesh K."/>
            <person name="Ng V."/>
            <person name="Louie K."/>
            <person name="Northen T."/>
            <person name="Drula E."/>
            <person name="Henrissat B."/>
            <person name="Hsieh H.M."/>
            <person name="Youens-Clark K."/>
            <person name="Lutzoni F."/>
            <person name="Miadlikowska J."/>
            <person name="Eastwood D.C."/>
            <person name="Hamelin R.C."/>
            <person name="Grigoriev I.V."/>
            <person name="U'Ren J.M."/>
        </authorList>
    </citation>
    <scope>NUCLEOTIDE SEQUENCE [LARGE SCALE GENOMIC DNA]</scope>
    <source>
        <strain evidence="1 2">CBS 119005</strain>
    </source>
</reference>
<keyword evidence="2" id="KW-1185">Reference proteome</keyword>
<comment type="caution">
    <text evidence="1">The sequence shown here is derived from an EMBL/GenBank/DDBJ whole genome shotgun (WGS) entry which is preliminary data.</text>
</comment>